<evidence type="ECO:0000256" key="2">
    <source>
        <dbReference type="ARBA" id="ARBA00022723"/>
    </source>
</evidence>
<keyword evidence="2" id="KW-0479">Metal-binding</keyword>
<dbReference type="EMBL" id="CAJRAY010000018">
    <property type="protein sequence ID" value="CAG5080145.1"/>
    <property type="molecule type" value="Genomic_DNA"/>
</dbReference>
<protein>
    <submittedName>
        <fullName evidence="5">Hydroxymethylglutaryl-CoA lyase</fullName>
    </submittedName>
</protein>
<keyword evidence="3 5" id="KW-0456">Lyase</keyword>
<organism evidence="5 6">
    <name type="scientific">Thermobacillus xylanilyticus</name>
    <dbReference type="NCBI Taxonomy" id="76633"/>
    <lineage>
        <taxon>Bacteria</taxon>
        <taxon>Bacillati</taxon>
        <taxon>Bacillota</taxon>
        <taxon>Bacilli</taxon>
        <taxon>Bacillales</taxon>
        <taxon>Paenibacillaceae</taxon>
        <taxon>Thermobacillus</taxon>
    </lineage>
</organism>
<dbReference type="InterPro" id="IPR000891">
    <property type="entry name" value="PYR_CT"/>
</dbReference>
<reference evidence="5 6" key="1">
    <citation type="submission" date="2021-04" db="EMBL/GenBank/DDBJ databases">
        <authorList>
            <person name="Rakotoarivonina H."/>
        </authorList>
    </citation>
    <scope>NUCLEOTIDE SEQUENCE [LARGE SCALE GENOMIC DNA]</scope>
    <source>
        <strain evidence="5 6">XE</strain>
    </source>
</reference>
<dbReference type="CDD" id="cd07938">
    <property type="entry name" value="DRE_TIM_HMGL"/>
    <property type="match status" value="1"/>
</dbReference>
<evidence type="ECO:0000256" key="1">
    <source>
        <dbReference type="ARBA" id="ARBA00009405"/>
    </source>
</evidence>
<comment type="similarity">
    <text evidence="1">Belongs to the HMG-CoA lyase family.</text>
</comment>
<keyword evidence="6" id="KW-1185">Reference proteome</keyword>
<dbReference type="PROSITE" id="PS50991">
    <property type="entry name" value="PYR_CT"/>
    <property type="match status" value="1"/>
</dbReference>
<proteinExistence type="inferred from homology"/>
<dbReference type="Proteomes" id="UP000681526">
    <property type="component" value="Unassembled WGS sequence"/>
</dbReference>
<evidence type="ECO:0000256" key="3">
    <source>
        <dbReference type="ARBA" id="ARBA00023239"/>
    </source>
</evidence>
<dbReference type="RefSeq" id="WP_015253397.1">
    <property type="nucleotide sequence ID" value="NZ_CAJRAY010000018.1"/>
</dbReference>
<evidence type="ECO:0000313" key="5">
    <source>
        <dbReference type="EMBL" id="CAG5080145.1"/>
    </source>
</evidence>
<evidence type="ECO:0000313" key="6">
    <source>
        <dbReference type="Proteomes" id="UP000681526"/>
    </source>
</evidence>
<comment type="caution">
    <text evidence="5">The sequence shown here is derived from an EMBL/GenBank/DDBJ whole genome shotgun (WGS) entry which is preliminary data.</text>
</comment>
<dbReference type="GO" id="GO:0016829">
    <property type="term" value="F:lyase activity"/>
    <property type="evidence" value="ECO:0007669"/>
    <property type="project" value="UniProtKB-KW"/>
</dbReference>
<evidence type="ECO:0000259" key="4">
    <source>
        <dbReference type="PROSITE" id="PS50991"/>
    </source>
</evidence>
<dbReference type="InterPro" id="IPR043594">
    <property type="entry name" value="HMGL"/>
</dbReference>
<dbReference type="PANTHER" id="PTHR42738:SF7">
    <property type="entry name" value="HYDROXYMETHYLGLUTARYL-COA LYASE"/>
    <property type="match status" value="1"/>
</dbReference>
<dbReference type="InterPro" id="IPR013785">
    <property type="entry name" value="Aldolase_TIM"/>
</dbReference>
<dbReference type="PANTHER" id="PTHR42738">
    <property type="entry name" value="HYDROXYMETHYLGLUTARYL-COA LYASE"/>
    <property type="match status" value="1"/>
</dbReference>
<feature type="domain" description="Pyruvate carboxyltransferase" evidence="4">
    <location>
        <begin position="9"/>
        <end position="276"/>
    </location>
</feature>
<gene>
    <name evidence="5" type="primary">txxe 292-yngG</name>
    <name evidence="5" type="ORF">TXXE_03915</name>
</gene>
<dbReference type="SUPFAM" id="SSF51569">
    <property type="entry name" value="Aldolase"/>
    <property type="match status" value="1"/>
</dbReference>
<dbReference type="Gene3D" id="3.20.20.70">
    <property type="entry name" value="Aldolase class I"/>
    <property type="match status" value="1"/>
</dbReference>
<dbReference type="NCBIfam" id="NF004283">
    <property type="entry name" value="PRK05692.1"/>
    <property type="match status" value="1"/>
</dbReference>
<accession>A0ABM8V117</accession>
<name>A0ABM8V117_THEXY</name>
<dbReference type="Pfam" id="PF00682">
    <property type="entry name" value="HMGL-like"/>
    <property type="match status" value="1"/>
</dbReference>
<sequence>MASRWPECVQIREVGPRDGLQNEPGFVPTAVKLDWIGRLADAGLSYIEVTSFVSPKWIPPLADAEEVAAGLRRREGVTYAALVPNMRGLERALRSGIDEAAVFMSASETHNRRNINKSIGETLPVLREVTAAAKAAGKTVRGYLSTVFGCPYEGAVDTQQVVRLTEALLEMGVREVSLGDTIGIGHPRQVEAVLEELLGRVPPDRLALHFHDTNGLALANTVVALQMGIRTFDASCGGLGGCPYAPGAAGNVATGDLIRMLHAMGVRTGVDEAGLSEASAYILQALARTGGDPGAAAGDCLTGGDRDVCS</sequence>